<feature type="domain" description="DNA helicase Pif1-like DEAD-box helicase" evidence="3">
    <location>
        <begin position="1"/>
        <end position="77"/>
    </location>
</feature>
<comment type="catalytic activity">
    <reaction evidence="1">
        <text>ATP + H2O = ADP + phosphate + H(+)</text>
        <dbReference type="Rhea" id="RHEA:13065"/>
        <dbReference type="ChEBI" id="CHEBI:15377"/>
        <dbReference type="ChEBI" id="CHEBI:15378"/>
        <dbReference type="ChEBI" id="CHEBI:30616"/>
        <dbReference type="ChEBI" id="CHEBI:43474"/>
        <dbReference type="ChEBI" id="CHEBI:456216"/>
        <dbReference type="EC" id="5.6.2.3"/>
    </reaction>
</comment>
<dbReference type="EMBL" id="CAJVQB010009988">
    <property type="protein sequence ID" value="CAG8735620.1"/>
    <property type="molecule type" value="Genomic_DNA"/>
</dbReference>
<feature type="domain" description="DNA helicase Pif1-like 2B" evidence="4">
    <location>
        <begin position="103"/>
        <end position="145"/>
    </location>
</feature>
<dbReference type="PANTHER" id="PTHR10492">
    <property type="match status" value="1"/>
</dbReference>
<keyword evidence="1" id="KW-0547">Nucleotide-binding</keyword>
<keyword evidence="1" id="KW-0233">DNA recombination</keyword>
<comment type="similarity">
    <text evidence="1">Belongs to the helicase family.</text>
</comment>
<gene>
    <name evidence="5" type="ORF">GMARGA_LOCUS14823</name>
</gene>
<evidence type="ECO:0000256" key="2">
    <source>
        <dbReference type="SAM" id="Phobius"/>
    </source>
</evidence>
<keyword evidence="1" id="KW-0347">Helicase</keyword>
<name>A0ABN7V698_GIGMA</name>
<keyword evidence="1" id="KW-0227">DNA damage</keyword>
<proteinExistence type="inferred from homology"/>
<evidence type="ECO:0000313" key="6">
    <source>
        <dbReference type="Proteomes" id="UP000789901"/>
    </source>
</evidence>
<dbReference type="Pfam" id="PF21530">
    <property type="entry name" value="Pif1_2B_dom"/>
    <property type="match status" value="1"/>
</dbReference>
<dbReference type="Proteomes" id="UP000789901">
    <property type="component" value="Unassembled WGS sequence"/>
</dbReference>
<comment type="caution">
    <text evidence="5">The sequence shown here is derived from an EMBL/GenBank/DDBJ whole genome shotgun (WGS) entry which is preliminary data.</text>
</comment>
<reference evidence="5 6" key="1">
    <citation type="submission" date="2021-06" db="EMBL/GenBank/DDBJ databases">
        <authorList>
            <person name="Kallberg Y."/>
            <person name="Tangrot J."/>
            <person name="Rosling A."/>
        </authorList>
    </citation>
    <scope>NUCLEOTIDE SEQUENCE [LARGE SCALE GENOMIC DNA]</scope>
    <source>
        <strain evidence="5 6">120-4 pot B 10/14</strain>
    </source>
</reference>
<evidence type="ECO:0000313" key="5">
    <source>
        <dbReference type="EMBL" id="CAG8735620.1"/>
    </source>
</evidence>
<accession>A0ABN7V698</accession>
<keyword evidence="2" id="KW-1133">Transmembrane helix</keyword>
<comment type="cofactor">
    <cofactor evidence="1">
        <name>Mg(2+)</name>
        <dbReference type="ChEBI" id="CHEBI:18420"/>
    </cofactor>
</comment>
<keyword evidence="1" id="KW-0067">ATP-binding</keyword>
<dbReference type="EC" id="5.6.2.3" evidence="1"/>
<keyword evidence="2" id="KW-0472">Membrane</keyword>
<dbReference type="Pfam" id="PF05970">
    <property type="entry name" value="PIF1"/>
    <property type="match status" value="1"/>
</dbReference>
<protein>
    <recommendedName>
        <fullName evidence="1">ATP-dependent DNA helicase</fullName>
        <ecNumber evidence="1">5.6.2.3</ecNumber>
    </recommendedName>
</protein>
<dbReference type="InterPro" id="IPR010285">
    <property type="entry name" value="DNA_helicase_pif1-like_DEAD"/>
</dbReference>
<keyword evidence="1" id="KW-0234">DNA repair</keyword>
<feature type="transmembrane region" description="Helical" evidence="2">
    <location>
        <begin position="60"/>
        <end position="81"/>
    </location>
</feature>
<evidence type="ECO:0000259" key="3">
    <source>
        <dbReference type="Pfam" id="PF05970"/>
    </source>
</evidence>
<dbReference type="PANTHER" id="PTHR10492:SF57">
    <property type="entry name" value="ATP-DEPENDENT DNA HELICASE"/>
    <property type="match status" value="1"/>
</dbReference>
<dbReference type="InterPro" id="IPR049163">
    <property type="entry name" value="Pif1-like_2B_dom"/>
</dbReference>
<sequence length="147" mass="16870">MNSEQKILYKEIIKYVSWVEENKPIPKTEFPKFLDSKAGHDKTFLINTICYAIRARKKIILLYGTTALAALLYEGTTYTYFSYDCVKENDKIINDHPTATQDYLVQLTHPGIPSHEIYLKVGAICSIMRNISIDKGLVKNQRVIIPI</sequence>
<keyword evidence="2" id="KW-0812">Transmembrane</keyword>
<evidence type="ECO:0000259" key="4">
    <source>
        <dbReference type="Pfam" id="PF21530"/>
    </source>
</evidence>
<keyword evidence="6" id="KW-1185">Reference proteome</keyword>
<evidence type="ECO:0000256" key="1">
    <source>
        <dbReference type="RuleBase" id="RU363044"/>
    </source>
</evidence>
<keyword evidence="1" id="KW-0378">Hydrolase</keyword>
<organism evidence="5 6">
    <name type="scientific">Gigaspora margarita</name>
    <dbReference type="NCBI Taxonomy" id="4874"/>
    <lineage>
        <taxon>Eukaryota</taxon>
        <taxon>Fungi</taxon>
        <taxon>Fungi incertae sedis</taxon>
        <taxon>Mucoromycota</taxon>
        <taxon>Glomeromycotina</taxon>
        <taxon>Glomeromycetes</taxon>
        <taxon>Diversisporales</taxon>
        <taxon>Gigasporaceae</taxon>
        <taxon>Gigaspora</taxon>
    </lineage>
</organism>